<evidence type="ECO:0000313" key="2">
    <source>
        <dbReference type="EMBL" id="EXG81456.1"/>
    </source>
</evidence>
<accession>A0A011AHF9</accession>
<comment type="caution">
    <text evidence="2">The sequence shown here is derived from an EMBL/GenBank/DDBJ whole genome shotgun (WGS) entry which is preliminary data.</text>
</comment>
<evidence type="ECO:0000313" key="3">
    <source>
        <dbReference type="Proteomes" id="UP000021053"/>
    </source>
</evidence>
<organism evidence="2 3">
    <name type="scientific">Cryptosporangium arvum DSM 44712</name>
    <dbReference type="NCBI Taxonomy" id="927661"/>
    <lineage>
        <taxon>Bacteria</taxon>
        <taxon>Bacillati</taxon>
        <taxon>Actinomycetota</taxon>
        <taxon>Actinomycetes</taxon>
        <taxon>Cryptosporangiales</taxon>
        <taxon>Cryptosporangiaceae</taxon>
        <taxon>Cryptosporangium</taxon>
    </lineage>
</organism>
<keyword evidence="3" id="KW-1185">Reference proteome</keyword>
<sequence length="92" mass="9690">MVSPWSRAVVTLWALAGLLVLFQPNTGVLAFVAVALLAALALRRVGIQLPTLTPPRLAAGARRAASRGAPRHRDPDARGHSRPRAPTTLLAA</sequence>
<dbReference type="RefSeq" id="WP_051570085.1">
    <property type="nucleotide sequence ID" value="NZ_KK073874.1"/>
</dbReference>
<feature type="region of interest" description="Disordered" evidence="1">
    <location>
        <begin position="58"/>
        <end position="92"/>
    </location>
</feature>
<name>A0A011AHF9_9ACTN</name>
<dbReference type="HOGENOM" id="CLU_2408306_0_0_11"/>
<protein>
    <submittedName>
        <fullName evidence="2">Uncharacterized protein</fullName>
    </submittedName>
</protein>
<evidence type="ECO:0000256" key="1">
    <source>
        <dbReference type="SAM" id="MobiDB-lite"/>
    </source>
</evidence>
<gene>
    <name evidence="2" type="ORF">CryarDRAFT_2570</name>
</gene>
<proteinExistence type="predicted"/>
<feature type="compositionally biased region" description="Low complexity" evidence="1">
    <location>
        <begin position="58"/>
        <end position="68"/>
    </location>
</feature>
<dbReference type="EMBL" id="JFBT01000001">
    <property type="protein sequence ID" value="EXG81456.1"/>
    <property type="molecule type" value="Genomic_DNA"/>
</dbReference>
<dbReference type="InterPro" id="IPR045635">
    <property type="entry name" value="DUF6412"/>
</dbReference>
<dbReference type="Proteomes" id="UP000021053">
    <property type="component" value="Unassembled WGS sequence"/>
</dbReference>
<dbReference type="Pfam" id="PF19950">
    <property type="entry name" value="DUF6412"/>
    <property type="match status" value="1"/>
</dbReference>
<dbReference type="AlphaFoldDB" id="A0A011AHF9"/>
<reference evidence="2 3" key="1">
    <citation type="submission" date="2013-07" db="EMBL/GenBank/DDBJ databases">
        <authorList>
            <consortium name="DOE Joint Genome Institute"/>
            <person name="Eisen J."/>
            <person name="Huntemann M."/>
            <person name="Han J."/>
            <person name="Chen A."/>
            <person name="Kyrpides N."/>
            <person name="Mavromatis K."/>
            <person name="Markowitz V."/>
            <person name="Palaniappan K."/>
            <person name="Ivanova N."/>
            <person name="Schaumberg A."/>
            <person name="Pati A."/>
            <person name="Liolios K."/>
            <person name="Nordberg H.P."/>
            <person name="Cantor M.N."/>
            <person name="Hua S.X."/>
            <person name="Woyke T."/>
        </authorList>
    </citation>
    <scope>NUCLEOTIDE SEQUENCE [LARGE SCALE GENOMIC DNA]</scope>
    <source>
        <strain evidence="2 3">DSM 44712</strain>
    </source>
</reference>